<protein>
    <submittedName>
        <fullName evidence="1">Uncharacterized protein</fullName>
    </submittedName>
</protein>
<gene>
    <name evidence="1" type="ORF">EVAR_73857_1</name>
</gene>
<proteinExistence type="predicted"/>
<accession>A0A4C1TL20</accession>
<sequence length="99" mass="10922">MDIESKFPALTILEQFWLSLADKDAMSRSMLRYAIHRSYLKKLTDAGYTLIGALANIINSLLPKNCCQARLGFGAGSGANMALQFAICVPFIVRFLSCD</sequence>
<dbReference type="AlphaFoldDB" id="A0A4C1TL20"/>
<dbReference type="Proteomes" id="UP000299102">
    <property type="component" value="Unassembled WGS sequence"/>
</dbReference>
<organism evidence="1 2">
    <name type="scientific">Eumeta variegata</name>
    <name type="common">Bagworm moth</name>
    <name type="synonym">Eumeta japonica</name>
    <dbReference type="NCBI Taxonomy" id="151549"/>
    <lineage>
        <taxon>Eukaryota</taxon>
        <taxon>Metazoa</taxon>
        <taxon>Ecdysozoa</taxon>
        <taxon>Arthropoda</taxon>
        <taxon>Hexapoda</taxon>
        <taxon>Insecta</taxon>
        <taxon>Pterygota</taxon>
        <taxon>Neoptera</taxon>
        <taxon>Endopterygota</taxon>
        <taxon>Lepidoptera</taxon>
        <taxon>Glossata</taxon>
        <taxon>Ditrysia</taxon>
        <taxon>Tineoidea</taxon>
        <taxon>Psychidae</taxon>
        <taxon>Oiketicinae</taxon>
        <taxon>Eumeta</taxon>
    </lineage>
</organism>
<dbReference type="EMBL" id="BGZK01005444">
    <property type="protein sequence ID" value="GBP14078.1"/>
    <property type="molecule type" value="Genomic_DNA"/>
</dbReference>
<keyword evidence="2" id="KW-1185">Reference proteome</keyword>
<evidence type="ECO:0000313" key="1">
    <source>
        <dbReference type="EMBL" id="GBP14078.1"/>
    </source>
</evidence>
<reference evidence="1 2" key="1">
    <citation type="journal article" date="2019" name="Commun. Biol.">
        <title>The bagworm genome reveals a unique fibroin gene that provides high tensile strength.</title>
        <authorList>
            <person name="Kono N."/>
            <person name="Nakamura H."/>
            <person name="Ohtoshi R."/>
            <person name="Tomita M."/>
            <person name="Numata K."/>
            <person name="Arakawa K."/>
        </authorList>
    </citation>
    <scope>NUCLEOTIDE SEQUENCE [LARGE SCALE GENOMIC DNA]</scope>
</reference>
<comment type="caution">
    <text evidence="1">The sequence shown here is derived from an EMBL/GenBank/DDBJ whole genome shotgun (WGS) entry which is preliminary data.</text>
</comment>
<evidence type="ECO:0000313" key="2">
    <source>
        <dbReference type="Proteomes" id="UP000299102"/>
    </source>
</evidence>
<name>A0A4C1TL20_EUMVA</name>